<dbReference type="SMART" id="SM00267">
    <property type="entry name" value="GGDEF"/>
    <property type="match status" value="1"/>
</dbReference>
<dbReference type="Pfam" id="PF00990">
    <property type="entry name" value="GGDEF"/>
    <property type="match status" value="1"/>
</dbReference>
<dbReference type="PROSITE" id="PS50110">
    <property type="entry name" value="RESPONSE_REGULATORY"/>
    <property type="match status" value="2"/>
</dbReference>
<keyword evidence="3" id="KW-0597">Phosphoprotein</keyword>
<dbReference type="Pfam" id="PF00072">
    <property type="entry name" value="Response_reg"/>
    <property type="match status" value="2"/>
</dbReference>
<dbReference type="NCBIfam" id="TIGR00254">
    <property type="entry name" value="GGDEF"/>
    <property type="match status" value="1"/>
</dbReference>
<dbReference type="Gene3D" id="3.30.70.270">
    <property type="match status" value="1"/>
</dbReference>
<proteinExistence type="predicted"/>
<evidence type="ECO:0000259" key="6">
    <source>
        <dbReference type="PROSITE" id="PS50887"/>
    </source>
</evidence>
<reference evidence="7 8" key="1">
    <citation type="submission" date="2021-03" db="EMBL/GenBank/DDBJ databases">
        <title>Genomic Encyclopedia of Type Strains, Phase IV (KMG-IV): sequencing the most valuable type-strain genomes for metagenomic binning, comparative biology and taxonomic classification.</title>
        <authorList>
            <person name="Goeker M."/>
        </authorList>
    </citation>
    <scope>NUCLEOTIDE SEQUENCE [LARGE SCALE GENOMIC DNA]</scope>
    <source>
        <strain evidence="7 8">DSM 21600</strain>
    </source>
</reference>
<dbReference type="EMBL" id="JAGGJU010000003">
    <property type="protein sequence ID" value="MBP1849786.1"/>
    <property type="molecule type" value="Genomic_DNA"/>
</dbReference>
<dbReference type="InterPro" id="IPR000160">
    <property type="entry name" value="GGDEF_dom"/>
</dbReference>
<gene>
    <name evidence="7" type="ORF">J2Z17_001207</name>
</gene>
<feature type="compositionally biased region" description="Basic and acidic residues" evidence="4">
    <location>
        <begin position="1"/>
        <end position="16"/>
    </location>
</feature>
<feature type="compositionally biased region" description="Basic residues" evidence="4">
    <location>
        <begin position="17"/>
        <end position="26"/>
    </location>
</feature>
<dbReference type="InterPro" id="IPR043128">
    <property type="entry name" value="Rev_trsase/Diguanyl_cyclase"/>
</dbReference>
<dbReference type="SMART" id="SM00448">
    <property type="entry name" value="REC"/>
    <property type="match status" value="2"/>
</dbReference>
<dbReference type="SUPFAM" id="SSF52172">
    <property type="entry name" value="CheY-like"/>
    <property type="match status" value="2"/>
</dbReference>
<dbReference type="PANTHER" id="PTHR45138">
    <property type="entry name" value="REGULATORY COMPONENTS OF SENSORY TRANSDUCTION SYSTEM"/>
    <property type="match status" value="1"/>
</dbReference>
<evidence type="ECO:0000313" key="7">
    <source>
        <dbReference type="EMBL" id="MBP1849786.1"/>
    </source>
</evidence>
<dbReference type="SUPFAM" id="SSF55073">
    <property type="entry name" value="Nucleotide cyclase"/>
    <property type="match status" value="1"/>
</dbReference>
<feature type="region of interest" description="Disordered" evidence="4">
    <location>
        <begin position="1"/>
        <end position="31"/>
    </location>
</feature>
<feature type="domain" description="Response regulatory" evidence="5">
    <location>
        <begin position="39"/>
        <end position="152"/>
    </location>
</feature>
<dbReference type="CDD" id="cd01949">
    <property type="entry name" value="GGDEF"/>
    <property type="match status" value="1"/>
</dbReference>
<organism evidence="7 8">
    <name type="scientific">Rhizobium halophytocola</name>
    <dbReference type="NCBI Taxonomy" id="735519"/>
    <lineage>
        <taxon>Bacteria</taxon>
        <taxon>Pseudomonadati</taxon>
        <taxon>Pseudomonadota</taxon>
        <taxon>Alphaproteobacteria</taxon>
        <taxon>Hyphomicrobiales</taxon>
        <taxon>Rhizobiaceae</taxon>
        <taxon>Rhizobium/Agrobacterium group</taxon>
        <taxon>Rhizobium</taxon>
    </lineage>
</organism>
<dbReference type="PROSITE" id="PS50887">
    <property type="entry name" value="GGDEF"/>
    <property type="match status" value="1"/>
</dbReference>
<feature type="domain" description="GGDEF" evidence="6">
    <location>
        <begin position="320"/>
        <end position="453"/>
    </location>
</feature>
<feature type="domain" description="Response regulatory" evidence="5">
    <location>
        <begin position="160"/>
        <end position="277"/>
    </location>
</feature>
<dbReference type="PANTHER" id="PTHR45138:SF9">
    <property type="entry name" value="DIGUANYLATE CYCLASE DGCM-RELATED"/>
    <property type="match status" value="1"/>
</dbReference>
<dbReference type="InterPro" id="IPR011006">
    <property type="entry name" value="CheY-like_superfamily"/>
</dbReference>
<protein>
    <recommendedName>
        <fullName evidence="1">diguanylate cyclase</fullName>
        <ecNumber evidence="1">2.7.7.65</ecNumber>
    </recommendedName>
</protein>
<sequence length="456" mass="51162">MESRLHGDAVKTEGRRIPARSARRSSRSPAEIDSSIPRNILLIEDSLALASLMKARLTTVGGANVTHCQTLKEADELIASQQFVFAITGLSLPDAKGDDILQHLENAGLPAMVFTAKQDSHAQSHYVELRLLDYVVKEDLSSVDRVSMAAARILDNILIKVLVVDDTRSARTPIVDALRRQNFTVLEAKSGGEALELLEEHTDIELLITDYHMPDMDGYQLVRKVRQSLPSDQLRIIGVTSSTDRLLSSLFLKAGASDFVHRPILPEEFQCRIDNNVETLKQIKRLRYFAERDQLTDLPNRRYFFEAATKLMNEDTEKGIESAFALLDIDHFKKINDTHGHEAGDETLRTLARCMENLIARTPHLIGRLGGEEFAIYMHGLSKQEAHDWCDTMRAEIAEMTIKTRETTLKITASIGVADVQPHEPLDNQLNAADQLLYMAKNSGRNRVFSEMSFVS</sequence>
<evidence type="ECO:0000256" key="2">
    <source>
        <dbReference type="ARBA" id="ARBA00034247"/>
    </source>
</evidence>
<name>A0ABS4DVR3_9HYPH</name>
<evidence type="ECO:0000259" key="5">
    <source>
        <dbReference type="PROSITE" id="PS50110"/>
    </source>
</evidence>
<evidence type="ECO:0000256" key="3">
    <source>
        <dbReference type="PROSITE-ProRule" id="PRU00169"/>
    </source>
</evidence>
<dbReference type="Proteomes" id="UP000759443">
    <property type="component" value="Unassembled WGS sequence"/>
</dbReference>
<dbReference type="InterPro" id="IPR029787">
    <property type="entry name" value="Nucleotide_cyclase"/>
</dbReference>
<dbReference type="InterPro" id="IPR001789">
    <property type="entry name" value="Sig_transdc_resp-reg_receiver"/>
</dbReference>
<keyword evidence="8" id="KW-1185">Reference proteome</keyword>
<evidence type="ECO:0000256" key="4">
    <source>
        <dbReference type="SAM" id="MobiDB-lite"/>
    </source>
</evidence>
<evidence type="ECO:0000313" key="8">
    <source>
        <dbReference type="Proteomes" id="UP000759443"/>
    </source>
</evidence>
<accession>A0ABS4DVR3</accession>
<feature type="modified residue" description="4-aspartylphosphate" evidence="3">
    <location>
        <position position="210"/>
    </location>
</feature>
<dbReference type="InterPro" id="IPR050469">
    <property type="entry name" value="Diguanylate_Cyclase"/>
</dbReference>
<dbReference type="Gene3D" id="3.40.50.2300">
    <property type="match status" value="2"/>
</dbReference>
<comment type="catalytic activity">
    <reaction evidence="2">
        <text>2 GTP = 3',3'-c-di-GMP + 2 diphosphate</text>
        <dbReference type="Rhea" id="RHEA:24898"/>
        <dbReference type="ChEBI" id="CHEBI:33019"/>
        <dbReference type="ChEBI" id="CHEBI:37565"/>
        <dbReference type="ChEBI" id="CHEBI:58805"/>
        <dbReference type="EC" id="2.7.7.65"/>
    </reaction>
</comment>
<dbReference type="EC" id="2.7.7.65" evidence="1"/>
<comment type="caution">
    <text evidence="7">The sequence shown here is derived from an EMBL/GenBank/DDBJ whole genome shotgun (WGS) entry which is preliminary data.</text>
</comment>
<comment type="caution">
    <text evidence="3">Lacks conserved residue(s) required for the propagation of feature annotation.</text>
</comment>
<evidence type="ECO:0000256" key="1">
    <source>
        <dbReference type="ARBA" id="ARBA00012528"/>
    </source>
</evidence>